<sequence>KGREDCHRWYLWRGQVYIDDTARWIRYTNLRRNHLIRA</sequence>
<dbReference type="GO" id="GO:0005524">
    <property type="term" value="F:ATP binding"/>
    <property type="evidence" value="ECO:0007669"/>
    <property type="project" value="UniProtKB-KW"/>
</dbReference>
<dbReference type="AlphaFoldDB" id="A0A454CZY8"/>
<dbReference type="Proteomes" id="UP000008367">
    <property type="component" value="Unassembled WGS sequence"/>
</dbReference>
<evidence type="ECO:0000313" key="2">
    <source>
        <dbReference type="Proteomes" id="UP000008367"/>
    </source>
</evidence>
<evidence type="ECO:0000313" key="1">
    <source>
        <dbReference type="EMBL" id="EKM31980.1"/>
    </source>
</evidence>
<feature type="non-terminal residue" evidence="1">
    <location>
        <position position="1"/>
    </location>
</feature>
<name>A0A454CZY8_VIBHA</name>
<proteinExistence type="predicted"/>
<organism evidence="1 2">
    <name type="scientific">Vibrio harveyi</name>
    <name type="common">Beneckea harveyi</name>
    <dbReference type="NCBI Taxonomy" id="669"/>
    <lineage>
        <taxon>Bacteria</taxon>
        <taxon>Pseudomonadati</taxon>
        <taxon>Pseudomonadota</taxon>
        <taxon>Gammaproteobacteria</taxon>
        <taxon>Vibrionales</taxon>
        <taxon>Vibrionaceae</taxon>
        <taxon>Vibrio</taxon>
    </lineage>
</organism>
<reference evidence="1 2" key="1">
    <citation type="submission" date="2012-10" db="EMBL/GenBank/DDBJ databases">
        <title>Genome sequence of Vibrio Cholerae HENC-02.</title>
        <authorList>
            <person name="Eppinger M."/>
            <person name="Hasan N.A."/>
            <person name="Sengamalay N."/>
            <person name="Hine E."/>
            <person name="Su Q."/>
            <person name="Daugherty S.C."/>
            <person name="Young S."/>
            <person name="Sadzewicz L."/>
            <person name="Tallon L."/>
            <person name="Cebula T.A."/>
            <person name="Ravel J."/>
            <person name="Colwell R.R."/>
        </authorList>
    </citation>
    <scope>NUCLEOTIDE SEQUENCE [LARGE SCALE GENOMIC DNA]</scope>
    <source>
        <strain evidence="1 2">HENC-02</strain>
    </source>
</reference>
<protein>
    <submittedName>
        <fullName evidence="1">ABC transporter, ATP-binding protein</fullName>
    </submittedName>
</protein>
<comment type="caution">
    <text evidence="1">The sequence shown here is derived from an EMBL/GenBank/DDBJ whole genome shotgun (WGS) entry which is preliminary data.</text>
</comment>
<accession>A0A454CZY8</accession>
<dbReference type="EMBL" id="AJSR01000939">
    <property type="protein sequence ID" value="EKM31980.1"/>
    <property type="molecule type" value="Genomic_DNA"/>
</dbReference>
<keyword evidence="1" id="KW-0067">ATP-binding</keyword>
<gene>
    <name evidence="1" type="ORF">VCHENC02_2426B</name>
</gene>
<keyword evidence="1" id="KW-0547">Nucleotide-binding</keyword>